<keyword evidence="3 5" id="KW-1133">Transmembrane helix</keyword>
<reference evidence="7 8" key="1">
    <citation type="submission" date="2022-10" db="EMBL/GenBank/DDBJ databases">
        <title>Pararhodobacter sp. nov., isolated from marine algae.</title>
        <authorList>
            <person name="Choi B.J."/>
            <person name="Kim J.M."/>
            <person name="Lee J.K."/>
            <person name="Choi D.G."/>
            <person name="Jeon C.O."/>
        </authorList>
    </citation>
    <scope>NUCLEOTIDE SEQUENCE [LARGE SCALE GENOMIC DNA]</scope>
    <source>
        <strain evidence="7 8">ZQ420</strain>
    </source>
</reference>
<evidence type="ECO:0000259" key="6">
    <source>
        <dbReference type="Pfam" id="PF06271"/>
    </source>
</evidence>
<feature type="domain" description="RDD" evidence="6">
    <location>
        <begin position="18"/>
        <end position="133"/>
    </location>
</feature>
<evidence type="ECO:0000313" key="7">
    <source>
        <dbReference type="EMBL" id="MCW1933305.1"/>
    </source>
</evidence>
<accession>A0ABT3H0G4</accession>
<feature type="transmembrane region" description="Helical" evidence="5">
    <location>
        <begin position="100"/>
        <end position="121"/>
    </location>
</feature>
<comment type="caution">
    <text evidence="7">The sequence shown here is derived from an EMBL/GenBank/DDBJ whole genome shotgun (WGS) entry which is preliminary data.</text>
</comment>
<evidence type="ECO:0000256" key="4">
    <source>
        <dbReference type="ARBA" id="ARBA00023136"/>
    </source>
</evidence>
<evidence type="ECO:0000313" key="8">
    <source>
        <dbReference type="Proteomes" id="UP001208938"/>
    </source>
</evidence>
<dbReference type="EMBL" id="JAPDFL010000001">
    <property type="protein sequence ID" value="MCW1933305.1"/>
    <property type="molecule type" value="Genomic_DNA"/>
</dbReference>
<evidence type="ECO:0000256" key="1">
    <source>
        <dbReference type="ARBA" id="ARBA00004141"/>
    </source>
</evidence>
<evidence type="ECO:0000256" key="3">
    <source>
        <dbReference type="ARBA" id="ARBA00022989"/>
    </source>
</evidence>
<dbReference type="RefSeq" id="WP_264506231.1">
    <property type="nucleotide sequence ID" value="NZ_JAPDFL010000001.1"/>
</dbReference>
<dbReference type="Proteomes" id="UP001208938">
    <property type="component" value="Unassembled WGS sequence"/>
</dbReference>
<keyword evidence="8" id="KW-1185">Reference proteome</keyword>
<name>A0ABT3H0G4_9RHOB</name>
<comment type="subcellular location">
    <subcellularLocation>
        <location evidence="1">Membrane</location>
        <topology evidence="1">Multi-pass membrane protein</topology>
    </subcellularLocation>
</comment>
<protein>
    <submittedName>
        <fullName evidence="7">RDD family protein</fullName>
    </submittedName>
</protein>
<proteinExistence type="predicted"/>
<evidence type="ECO:0000256" key="2">
    <source>
        <dbReference type="ARBA" id="ARBA00022692"/>
    </source>
</evidence>
<dbReference type="Pfam" id="PF06271">
    <property type="entry name" value="RDD"/>
    <property type="match status" value="1"/>
</dbReference>
<keyword evidence="4 5" id="KW-0472">Membrane</keyword>
<gene>
    <name evidence="7" type="ORF">OKW52_13805</name>
</gene>
<sequence length="144" mass="16172">MRLPDPVENPDFYDHLVAKRLLAWVIDLIVTLGLMLVVLIGTAFLAIFIFPLVWSAIAIAYRTVMLTRYGATLGMMVASVQLRQLNGRAPSREIALTHSILYALSMVFVLPQIGSVAMMMLTPYRQGLNDWILGTTIINKYMED</sequence>
<evidence type="ECO:0000256" key="5">
    <source>
        <dbReference type="SAM" id="Phobius"/>
    </source>
</evidence>
<dbReference type="InterPro" id="IPR010432">
    <property type="entry name" value="RDD"/>
</dbReference>
<feature type="transmembrane region" description="Helical" evidence="5">
    <location>
        <begin position="21"/>
        <end position="53"/>
    </location>
</feature>
<keyword evidence="2 5" id="KW-0812">Transmembrane</keyword>
<organism evidence="7 8">
    <name type="scientific">Pararhodobacter zhoushanensis</name>
    <dbReference type="NCBI Taxonomy" id="2479545"/>
    <lineage>
        <taxon>Bacteria</taxon>
        <taxon>Pseudomonadati</taxon>
        <taxon>Pseudomonadota</taxon>
        <taxon>Alphaproteobacteria</taxon>
        <taxon>Rhodobacterales</taxon>
        <taxon>Paracoccaceae</taxon>
        <taxon>Pararhodobacter</taxon>
    </lineage>
</organism>